<dbReference type="RefSeq" id="WP_183870163.1">
    <property type="nucleotide sequence ID" value="NZ_JACHCF010000018.1"/>
</dbReference>
<comment type="caution">
    <text evidence="2">The sequence shown here is derived from an EMBL/GenBank/DDBJ whole genome shotgun (WGS) entry which is preliminary data.</text>
</comment>
<sequence length="470" mass="54328">MKLKHTDIEIPKDDPFKNCKLNRFPYAEALTSIVNTYSEGFVLTINNPWGTGKTTFIKMWQALLFQKKFTTLYFNAWENDFDANPQVALMSELGSLTNKKSDKTFKSLIQKAAVLSNSILPALVKAIATKYIDSEVLKELIENSTQGATEILKDEIDTYAKKKKGLIDFRIELQKYISEHNGGKPLILFIDELDRCRPDYAVELLEQIKHFFSVPGIVFVLSIDKVQLGNAVKGFYGSEHIDSNEYLRRFIDLEFSLPMPETGIFVKYLFTYFGFQEFFDFPERKKFHELSDDGESFLHFSTLLFKQNSLSLRQQEKLFSNARMVLNTFSVNNFLFPSVYLMLIFVKDFHPKFYAKLLAREALPQEILDDLVEIFPKQINKSHKHSYLLTEVILIVLYNNYYNEKTFYSKLSDEDQNGKTKLLIKSVVDQNPDGADFKRILESFTSRNGAGSSLSHLLNKINLLDDFITK</sequence>
<evidence type="ECO:0000313" key="2">
    <source>
        <dbReference type="EMBL" id="MBB5624101.1"/>
    </source>
</evidence>
<evidence type="ECO:0000313" key="3">
    <source>
        <dbReference type="Proteomes" id="UP000537718"/>
    </source>
</evidence>
<dbReference type="Gene3D" id="3.40.50.300">
    <property type="entry name" value="P-loop containing nucleotide triphosphate hydrolases"/>
    <property type="match status" value="1"/>
</dbReference>
<protein>
    <recommendedName>
        <fullName evidence="1">KAP NTPase domain-containing protein</fullName>
    </recommendedName>
</protein>
<dbReference type="Proteomes" id="UP000537718">
    <property type="component" value="Unassembled WGS sequence"/>
</dbReference>
<gene>
    <name evidence="2" type="ORF">HDE69_005198</name>
</gene>
<dbReference type="SUPFAM" id="SSF52540">
    <property type="entry name" value="P-loop containing nucleoside triphosphate hydrolases"/>
    <property type="match status" value="1"/>
</dbReference>
<proteinExistence type="predicted"/>
<feature type="domain" description="KAP NTPase" evidence="1">
    <location>
        <begin position="25"/>
        <end position="295"/>
    </location>
</feature>
<dbReference type="InterPro" id="IPR011646">
    <property type="entry name" value="KAP_P-loop"/>
</dbReference>
<reference evidence="2 3" key="1">
    <citation type="submission" date="2020-08" db="EMBL/GenBank/DDBJ databases">
        <title>Genomic Encyclopedia of Type Strains, Phase IV (KMG-V): Genome sequencing to study the core and pangenomes of soil and plant-associated prokaryotes.</title>
        <authorList>
            <person name="Whitman W."/>
        </authorList>
    </citation>
    <scope>NUCLEOTIDE SEQUENCE [LARGE SCALE GENOMIC DNA]</scope>
    <source>
        <strain evidence="2 3">MP7CTX6</strain>
    </source>
</reference>
<evidence type="ECO:0000259" key="1">
    <source>
        <dbReference type="Pfam" id="PF07693"/>
    </source>
</evidence>
<accession>A0A7W8YYI9</accession>
<dbReference type="EMBL" id="JACHCF010000018">
    <property type="protein sequence ID" value="MBB5624101.1"/>
    <property type="molecule type" value="Genomic_DNA"/>
</dbReference>
<name>A0A7W8YYI9_9SPHI</name>
<dbReference type="AlphaFoldDB" id="A0A7W8YYI9"/>
<dbReference type="InterPro" id="IPR027417">
    <property type="entry name" value="P-loop_NTPase"/>
</dbReference>
<dbReference type="Pfam" id="PF07693">
    <property type="entry name" value="KAP_NTPase"/>
    <property type="match status" value="1"/>
</dbReference>
<organism evidence="2 3">
    <name type="scientific">Pedobacter cryoconitis</name>
    <dbReference type="NCBI Taxonomy" id="188932"/>
    <lineage>
        <taxon>Bacteria</taxon>
        <taxon>Pseudomonadati</taxon>
        <taxon>Bacteroidota</taxon>
        <taxon>Sphingobacteriia</taxon>
        <taxon>Sphingobacteriales</taxon>
        <taxon>Sphingobacteriaceae</taxon>
        <taxon>Pedobacter</taxon>
    </lineage>
</organism>